<dbReference type="PROSITE" id="PS51450">
    <property type="entry name" value="LRR"/>
    <property type="match status" value="1"/>
</dbReference>
<evidence type="ECO:0000256" key="6">
    <source>
        <dbReference type="SAM" id="Coils"/>
    </source>
</evidence>
<dbReference type="Pfam" id="PF14580">
    <property type="entry name" value="LRR_9"/>
    <property type="match status" value="1"/>
</dbReference>
<reference evidence="7 8" key="2">
    <citation type="submission" date="2018-11" db="EMBL/GenBank/DDBJ databases">
        <authorList>
            <consortium name="Pathogen Informatics"/>
        </authorList>
    </citation>
    <scope>NUCLEOTIDE SEQUENCE [LARGE SCALE GENOMIC DNA]</scope>
    <source>
        <strain evidence="7 8">Egypt</strain>
    </source>
</reference>
<evidence type="ECO:0000256" key="5">
    <source>
        <dbReference type="ARBA" id="ARBA00024196"/>
    </source>
</evidence>
<dbReference type="AlphaFoldDB" id="A0A183AA93"/>
<dbReference type="InterPro" id="IPR044640">
    <property type="entry name" value="RU2A"/>
</dbReference>
<sequence>MDELKSLKYLSLGRNQIADLENVLYLRQFHNLKSLTLEGNPLFQEPNYHMYIYALLSGLQYLDYKRIREDMRSAAYQKYQITVDQLNEAQHEDEEEEESWEKRKQQQLQHANAFVDELEGDNLYHAIMKADPDGQRFLSLPLVVEVVDQYPFL</sequence>
<evidence type="ECO:0000313" key="9">
    <source>
        <dbReference type="WBParaSite" id="ECPE_0000388301-mRNA-1"/>
    </source>
</evidence>
<reference evidence="9" key="1">
    <citation type="submission" date="2016-06" db="UniProtKB">
        <authorList>
            <consortium name="WormBaseParasite"/>
        </authorList>
    </citation>
    <scope>IDENTIFICATION</scope>
</reference>
<evidence type="ECO:0000313" key="7">
    <source>
        <dbReference type="EMBL" id="VDP70887.1"/>
    </source>
</evidence>
<dbReference type="PANTHER" id="PTHR10552:SF6">
    <property type="entry name" value="U2 SMALL NUCLEAR RIBONUCLEOPROTEIN A"/>
    <property type="match status" value="1"/>
</dbReference>
<dbReference type="Gene3D" id="3.80.10.10">
    <property type="entry name" value="Ribonuclease Inhibitor"/>
    <property type="match status" value="1"/>
</dbReference>
<evidence type="ECO:0000313" key="8">
    <source>
        <dbReference type="Proteomes" id="UP000272942"/>
    </source>
</evidence>
<comment type="similarity">
    <text evidence="5">Belongs to the U2 small nuclear ribonucleoprotein A family.</text>
</comment>
<dbReference type="EMBL" id="UZAN01040769">
    <property type="protein sequence ID" value="VDP70887.1"/>
    <property type="molecule type" value="Genomic_DNA"/>
</dbReference>
<dbReference type="GO" id="GO:0000398">
    <property type="term" value="P:mRNA splicing, via spliceosome"/>
    <property type="evidence" value="ECO:0007669"/>
    <property type="project" value="InterPro"/>
</dbReference>
<keyword evidence="4" id="KW-0539">Nucleus</keyword>
<protein>
    <submittedName>
        <fullName evidence="9">LRRcap domain-containing protein</fullName>
    </submittedName>
</protein>
<dbReference type="PANTHER" id="PTHR10552">
    <property type="entry name" value="U2 SMALL NUCLEAR RIBONUCLEOPROTEIN A"/>
    <property type="match status" value="1"/>
</dbReference>
<feature type="coiled-coil region" evidence="6">
    <location>
        <begin position="76"/>
        <end position="103"/>
    </location>
</feature>
<accession>A0A183AA93</accession>
<dbReference type="WBParaSite" id="ECPE_0000388301-mRNA-1">
    <property type="protein sequence ID" value="ECPE_0000388301-mRNA-1"/>
    <property type="gene ID" value="ECPE_0000388301"/>
</dbReference>
<dbReference type="GO" id="GO:0030620">
    <property type="term" value="F:U2 snRNA binding"/>
    <property type="evidence" value="ECO:0007669"/>
    <property type="project" value="InterPro"/>
</dbReference>
<keyword evidence="6" id="KW-0175">Coiled coil</keyword>
<keyword evidence="2" id="KW-0433">Leucine-rich repeat</keyword>
<keyword evidence="8" id="KW-1185">Reference proteome</keyword>
<name>A0A183AA93_9TREM</name>
<keyword evidence="3" id="KW-0677">Repeat</keyword>
<gene>
    <name evidence="7" type="ORF">ECPE_LOCUS3878</name>
</gene>
<dbReference type="OrthoDB" id="27917at2759"/>
<dbReference type="Proteomes" id="UP000272942">
    <property type="component" value="Unassembled WGS sequence"/>
</dbReference>
<dbReference type="InterPro" id="IPR001611">
    <property type="entry name" value="Leu-rich_rpt"/>
</dbReference>
<evidence type="ECO:0000256" key="1">
    <source>
        <dbReference type="ARBA" id="ARBA00004123"/>
    </source>
</evidence>
<dbReference type="GO" id="GO:0005634">
    <property type="term" value="C:nucleus"/>
    <property type="evidence" value="ECO:0007669"/>
    <property type="project" value="UniProtKB-SubCell"/>
</dbReference>
<evidence type="ECO:0000256" key="4">
    <source>
        <dbReference type="ARBA" id="ARBA00023242"/>
    </source>
</evidence>
<evidence type="ECO:0000256" key="3">
    <source>
        <dbReference type="ARBA" id="ARBA00022737"/>
    </source>
</evidence>
<organism evidence="9">
    <name type="scientific">Echinostoma caproni</name>
    <dbReference type="NCBI Taxonomy" id="27848"/>
    <lineage>
        <taxon>Eukaryota</taxon>
        <taxon>Metazoa</taxon>
        <taxon>Spiralia</taxon>
        <taxon>Lophotrochozoa</taxon>
        <taxon>Platyhelminthes</taxon>
        <taxon>Trematoda</taxon>
        <taxon>Digenea</taxon>
        <taxon>Plagiorchiida</taxon>
        <taxon>Echinostomata</taxon>
        <taxon>Echinostomatoidea</taxon>
        <taxon>Echinostomatidae</taxon>
        <taxon>Echinostoma</taxon>
    </lineage>
</organism>
<comment type="subcellular location">
    <subcellularLocation>
        <location evidence="1">Nucleus</location>
    </subcellularLocation>
</comment>
<dbReference type="InterPro" id="IPR032675">
    <property type="entry name" value="LRR_dom_sf"/>
</dbReference>
<evidence type="ECO:0000256" key="2">
    <source>
        <dbReference type="ARBA" id="ARBA00022614"/>
    </source>
</evidence>
<dbReference type="SUPFAM" id="SSF52058">
    <property type="entry name" value="L domain-like"/>
    <property type="match status" value="1"/>
</dbReference>
<proteinExistence type="inferred from homology"/>